<accession>A0A4R2MB63</accession>
<dbReference type="SMART" id="SM00073">
    <property type="entry name" value="HPT"/>
    <property type="match status" value="1"/>
</dbReference>
<dbReference type="GO" id="GO:0000160">
    <property type="term" value="P:phosphorelay signal transduction system"/>
    <property type="evidence" value="ECO:0007669"/>
    <property type="project" value="UniProtKB-KW"/>
</dbReference>
<dbReference type="Gene3D" id="1.20.120.160">
    <property type="entry name" value="HPT domain"/>
    <property type="match status" value="1"/>
</dbReference>
<sequence length="127" mass="13382">MTGTHFPHDPTVPMLDDTALARLRELDPDGSLGVVGRVLETFRLALGRDLERLASARDAGDLKTVGEVAHKVKSSSASVGALELSTLCAEIERRVRAGDTADIAPRVQALTVEAQRALRAVAAALGT</sequence>
<dbReference type="EMBL" id="SLXD01000009">
    <property type="protein sequence ID" value="TCP01604.1"/>
    <property type="molecule type" value="Genomic_DNA"/>
</dbReference>
<dbReference type="AlphaFoldDB" id="A0A4R2MB63"/>
<dbReference type="RefSeq" id="WP_242478707.1">
    <property type="nucleotide sequence ID" value="NZ_CP181386.1"/>
</dbReference>
<reference evidence="4 5" key="1">
    <citation type="submission" date="2019-03" db="EMBL/GenBank/DDBJ databases">
        <title>Genomic Encyclopedia of Type Strains, Phase IV (KMG-IV): sequencing the most valuable type-strain genomes for metagenomic binning, comparative biology and taxonomic classification.</title>
        <authorList>
            <person name="Goeker M."/>
        </authorList>
    </citation>
    <scope>NUCLEOTIDE SEQUENCE [LARGE SCALE GENOMIC DNA]</scope>
    <source>
        <strain evidence="4 5">DSM 1709</strain>
    </source>
</reference>
<evidence type="ECO:0000256" key="2">
    <source>
        <dbReference type="PROSITE-ProRule" id="PRU00110"/>
    </source>
</evidence>
<dbReference type="Pfam" id="PF01627">
    <property type="entry name" value="Hpt"/>
    <property type="match status" value="1"/>
</dbReference>
<evidence type="ECO:0000313" key="5">
    <source>
        <dbReference type="Proteomes" id="UP000295106"/>
    </source>
</evidence>
<dbReference type="PROSITE" id="PS50894">
    <property type="entry name" value="HPT"/>
    <property type="match status" value="1"/>
</dbReference>
<name>A0A4R2MB63_RUBGE</name>
<comment type="caution">
    <text evidence="4">The sequence shown here is derived from an EMBL/GenBank/DDBJ whole genome shotgun (WGS) entry which is preliminary data.</text>
</comment>
<dbReference type="GeneID" id="99685871"/>
<dbReference type="InterPro" id="IPR008207">
    <property type="entry name" value="Sig_transdc_His_kin_Hpt_dom"/>
</dbReference>
<feature type="modified residue" description="Phosphohistidine" evidence="2">
    <location>
        <position position="70"/>
    </location>
</feature>
<dbReference type="InterPro" id="IPR036641">
    <property type="entry name" value="HPT_dom_sf"/>
</dbReference>
<keyword evidence="2" id="KW-0597">Phosphoprotein</keyword>
<proteinExistence type="predicted"/>
<dbReference type="Proteomes" id="UP000295106">
    <property type="component" value="Unassembled WGS sequence"/>
</dbReference>
<protein>
    <submittedName>
        <fullName evidence="4">HPt (Histidine-containing phosphotransfer) domain-containing protein</fullName>
    </submittedName>
</protein>
<dbReference type="SUPFAM" id="SSF47226">
    <property type="entry name" value="Histidine-containing phosphotransfer domain, HPT domain"/>
    <property type="match status" value="1"/>
</dbReference>
<dbReference type="GO" id="GO:0004672">
    <property type="term" value="F:protein kinase activity"/>
    <property type="evidence" value="ECO:0007669"/>
    <property type="project" value="UniProtKB-ARBA"/>
</dbReference>
<evidence type="ECO:0000256" key="1">
    <source>
        <dbReference type="ARBA" id="ARBA00023012"/>
    </source>
</evidence>
<gene>
    <name evidence="4" type="ORF">EV684_109243</name>
</gene>
<evidence type="ECO:0000313" key="4">
    <source>
        <dbReference type="EMBL" id="TCP01604.1"/>
    </source>
</evidence>
<feature type="domain" description="HPt" evidence="3">
    <location>
        <begin position="31"/>
        <end position="121"/>
    </location>
</feature>
<evidence type="ECO:0000259" key="3">
    <source>
        <dbReference type="PROSITE" id="PS50894"/>
    </source>
</evidence>
<organism evidence="4 5">
    <name type="scientific">Rubrivivax gelatinosus</name>
    <name type="common">Rhodocyclus gelatinosus</name>
    <name type="synonym">Rhodopseudomonas gelatinosa</name>
    <dbReference type="NCBI Taxonomy" id="28068"/>
    <lineage>
        <taxon>Bacteria</taxon>
        <taxon>Pseudomonadati</taxon>
        <taxon>Pseudomonadota</taxon>
        <taxon>Betaproteobacteria</taxon>
        <taxon>Burkholderiales</taxon>
        <taxon>Sphaerotilaceae</taxon>
        <taxon>Rubrivivax</taxon>
    </lineage>
</organism>
<keyword evidence="1" id="KW-0902">Two-component regulatory system</keyword>